<accession>A0AA86RHR6</accession>
<protein>
    <submittedName>
        <fullName evidence="2">Hypothetical_protein</fullName>
    </submittedName>
</protein>
<evidence type="ECO:0000313" key="3">
    <source>
        <dbReference type="Proteomes" id="UP001642409"/>
    </source>
</evidence>
<gene>
    <name evidence="2" type="ORF">HINF_LOCUS17014</name>
    <name evidence="1" type="ORF">HINF_LOCUS61343</name>
</gene>
<organism evidence="1">
    <name type="scientific">Hexamita inflata</name>
    <dbReference type="NCBI Taxonomy" id="28002"/>
    <lineage>
        <taxon>Eukaryota</taxon>
        <taxon>Metamonada</taxon>
        <taxon>Diplomonadida</taxon>
        <taxon>Hexamitidae</taxon>
        <taxon>Hexamitinae</taxon>
        <taxon>Hexamita</taxon>
    </lineage>
</organism>
<reference evidence="1" key="1">
    <citation type="submission" date="2023-06" db="EMBL/GenBank/DDBJ databases">
        <authorList>
            <person name="Kurt Z."/>
        </authorList>
    </citation>
    <scope>NUCLEOTIDE SEQUENCE</scope>
</reference>
<dbReference type="AlphaFoldDB" id="A0AA86RHR6"/>
<sequence length="373" mass="43689">MLNILQTHIDKNKIALKTQSVCKELYCNIKQLMHQRINTSKEHEFFCIDNTVFLNNIYINKQNFDALSIKFIGNVQTRFDVNSIQSNLQTLSLENCLIDLNTLPFHSRDIEFVNCKFVGEKQKFTCNSLHLNIQINLQWLNQEQFKYLQVSIFNMDIQSHTELEYLSSIQNLSFLQISNSEIQLSLLKLKISKLCVKRSNLVGYATQDLKVQQFSLSECKFRTSQLMNTQINQLVIENTAEVSQFRQNMQTVVDNVQNTNYLSVKNCKFELKTFSRPVIQKCSISGSNCQIIPFKFFQNIIMNGSNLVVQQDPEYLLYFTNEFNKYNNKRIQSKLIHSQFCSHKQNRLNSIIVLSRYLHKQMQFTDLIFSGVE</sequence>
<comment type="caution">
    <text evidence="1">The sequence shown here is derived from an EMBL/GenBank/DDBJ whole genome shotgun (WGS) entry which is preliminary data.</text>
</comment>
<evidence type="ECO:0000313" key="1">
    <source>
        <dbReference type="EMBL" id="CAI9973698.1"/>
    </source>
</evidence>
<evidence type="ECO:0000313" key="2">
    <source>
        <dbReference type="EMBL" id="CAL6000896.1"/>
    </source>
</evidence>
<reference evidence="2 3" key="2">
    <citation type="submission" date="2024-07" db="EMBL/GenBank/DDBJ databases">
        <authorList>
            <person name="Akdeniz Z."/>
        </authorList>
    </citation>
    <scope>NUCLEOTIDE SEQUENCE [LARGE SCALE GENOMIC DNA]</scope>
</reference>
<dbReference type="EMBL" id="CAXDID020000042">
    <property type="protein sequence ID" value="CAL6000896.1"/>
    <property type="molecule type" value="Genomic_DNA"/>
</dbReference>
<dbReference type="Proteomes" id="UP001642409">
    <property type="component" value="Unassembled WGS sequence"/>
</dbReference>
<name>A0AA86RHR6_9EUKA</name>
<keyword evidence="3" id="KW-1185">Reference proteome</keyword>
<proteinExistence type="predicted"/>
<dbReference type="EMBL" id="CATOUU010001125">
    <property type="protein sequence ID" value="CAI9973698.1"/>
    <property type="molecule type" value="Genomic_DNA"/>
</dbReference>